<organism evidence="1 2">
    <name type="scientific">Coleofasciculus chthonoplastes PCC 7420</name>
    <dbReference type="NCBI Taxonomy" id="118168"/>
    <lineage>
        <taxon>Bacteria</taxon>
        <taxon>Bacillati</taxon>
        <taxon>Cyanobacteriota</taxon>
        <taxon>Cyanophyceae</taxon>
        <taxon>Coleofasciculales</taxon>
        <taxon>Coleofasciculaceae</taxon>
        <taxon>Coleofasciculus</taxon>
    </lineage>
</organism>
<keyword evidence="2" id="KW-1185">Reference proteome</keyword>
<dbReference type="HOGENOM" id="CLU_319281_0_0_3"/>
<dbReference type="OrthoDB" id="581001at2"/>
<evidence type="ECO:0000313" key="1">
    <source>
        <dbReference type="EMBL" id="EDX76405.1"/>
    </source>
</evidence>
<dbReference type="eggNOG" id="COG0457">
    <property type="taxonomic scope" value="Bacteria"/>
</dbReference>
<dbReference type="SMART" id="SM00028">
    <property type="entry name" value="TPR"/>
    <property type="match status" value="8"/>
</dbReference>
<dbReference type="STRING" id="118168.MC7420_4661"/>
<dbReference type="InterPro" id="IPR011990">
    <property type="entry name" value="TPR-like_helical_dom_sf"/>
</dbReference>
<reference evidence="1 2" key="1">
    <citation type="submission" date="2008-07" db="EMBL/GenBank/DDBJ databases">
        <authorList>
            <person name="Tandeau de Marsac N."/>
            <person name="Ferriera S."/>
            <person name="Johnson J."/>
            <person name="Kravitz S."/>
            <person name="Beeson K."/>
            <person name="Sutton G."/>
            <person name="Rogers Y.-H."/>
            <person name="Friedman R."/>
            <person name="Frazier M."/>
            <person name="Venter J.C."/>
        </authorList>
    </citation>
    <scope>NUCLEOTIDE SEQUENCE [LARGE SCALE GENOMIC DNA]</scope>
    <source>
        <strain evidence="1 2">PCC 7420</strain>
    </source>
</reference>
<dbReference type="EMBL" id="DS989846">
    <property type="protein sequence ID" value="EDX76405.1"/>
    <property type="molecule type" value="Genomic_DNA"/>
</dbReference>
<dbReference type="Gene3D" id="1.25.40.10">
    <property type="entry name" value="Tetratricopeptide repeat domain"/>
    <property type="match status" value="4"/>
</dbReference>
<accession>B4VNB7</accession>
<proteinExistence type="predicted"/>
<dbReference type="InterPro" id="IPR019734">
    <property type="entry name" value="TPR_rpt"/>
</dbReference>
<gene>
    <name evidence="1" type="ORF">MC7420_4661</name>
</gene>
<dbReference type="SUPFAM" id="SSF48452">
    <property type="entry name" value="TPR-like"/>
    <property type="match status" value="3"/>
</dbReference>
<dbReference type="PANTHER" id="PTHR10098">
    <property type="entry name" value="RAPSYN-RELATED"/>
    <property type="match status" value="1"/>
</dbReference>
<sequence length="910" mass="101373">MKRWIVLIIVGCLGSVTALDMALANPSPDKRRNLNYVSALTQNSTLKLDQVWELIENARASAKENQLAQATRLLSQAFELAQTLEEQTIRNPLLVKIIAEYSKIGAYPDAIARLSTISYDEPLPDNQGYSVRMQGEILLTQAYINEQKYEQALDYAQNLELDAAKYRALVEIITGYARQGQFAQAISLSPTLEADSYQQYLAQSAILAEYIQRHEYDAALAYVQGIPNTDNKDSIARSLAEMAWRYGRYDIALESGQIITNLSLKVTTLRNLAQALVAVGQQEKAASIVSQAFELSKKSEEFLVFDWVKDFLATGQQNQVNTILNNLTGANDYPTAYNRFLLANAYLSQGQYREAFKYAQPIPDRVLLPLAEYKDPKVELFESIIQQALEAGQYDFAQEVALTLTNKEDQVKTLQTIARHGAKMGQNNQAVSFLNQALSLAKTIESISVVPERSLFWTEPNASLLIPIADNYIALEQNQAARETLELATQSVQKFETQYAFDIPVWTKSQALRQIAARYRELGNPEQAAELLAIALAEVPSLTRNPDIIQESLAIATAYAELGNPQPGLEIIKKTLPLVETVERKSEQVSLLTTIANALIKWGSTTQGFEHLKSALSVLSTMESDAEKIPLMISLIGVYLDRGEDVEPLTLQTLEMIQRLSSEYEQSNHFTNLATVLAQDKSQNLVFQMIDKIPNQLDKTRMILTLAQTSAAQGNLSIASEQLRQALTVVNTIQDEQQRDELLVNTAAPLANLNDLNHIYQDETWRYDFATDIAQGITNPETKATISIKLALKYAHAGDSLAAGKTATAALEAAEQIEQPQQWQTQLWQTIDVALNQKRYDFVKQVANGLTDAIYKTSLLRQLAQQYAIAGNQPKALETLSQARQIATTIENKETKEYALGGIAQQQEGW</sequence>
<dbReference type="Proteomes" id="UP000003835">
    <property type="component" value="Unassembled WGS sequence"/>
</dbReference>
<dbReference type="AlphaFoldDB" id="B4VNB7"/>
<evidence type="ECO:0000313" key="2">
    <source>
        <dbReference type="Proteomes" id="UP000003835"/>
    </source>
</evidence>
<dbReference type="RefSeq" id="WP_006100137.1">
    <property type="nucleotide sequence ID" value="NZ_DS989846.1"/>
</dbReference>
<name>B4VNB7_9CYAN</name>
<protein>
    <submittedName>
        <fullName evidence="1">Tetratricopeptide repeat domain protein</fullName>
    </submittedName>
</protein>